<gene>
    <name evidence="1" type="ORF">BJ998_009321</name>
</gene>
<evidence type="ECO:0000313" key="2">
    <source>
        <dbReference type="Proteomes" id="UP000585638"/>
    </source>
</evidence>
<protein>
    <submittedName>
        <fullName evidence="1">Pantoate kinase</fullName>
    </submittedName>
</protein>
<organism evidence="1 2">
    <name type="scientific">Kutzneria kofuensis</name>
    <dbReference type="NCBI Taxonomy" id="103725"/>
    <lineage>
        <taxon>Bacteria</taxon>
        <taxon>Bacillati</taxon>
        <taxon>Actinomycetota</taxon>
        <taxon>Actinomycetes</taxon>
        <taxon>Pseudonocardiales</taxon>
        <taxon>Pseudonocardiaceae</taxon>
        <taxon>Kutzneria</taxon>
    </lineage>
</organism>
<dbReference type="GO" id="GO:0016301">
    <property type="term" value="F:kinase activity"/>
    <property type="evidence" value="ECO:0007669"/>
    <property type="project" value="UniProtKB-KW"/>
</dbReference>
<dbReference type="Proteomes" id="UP000585638">
    <property type="component" value="Unassembled WGS sequence"/>
</dbReference>
<proteinExistence type="predicted"/>
<dbReference type="EMBL" id="JACHIR010000005">
    <property type="protein sequence ID" value="MBB5898062.1"/>
    <property type="molecule type" value="Genomic_DNA"/>
</dbReference>
<dbReference type="RefSeq" id="WP_184870525.1">
    <property type="nucleotide sequence ID" value="NZ_BAAAWY010000021.1"/>
</dbReference>
<evidence type="ECO:0000313" key="1">
    <source>
        <dbReference type="EMBL" id="MBB5898062.1"/>
    </source>
</evidence>
<sequence>MIGPRLRDNAIVLDEVTGAADLPSGWGVDVSLGTGLSDAVAQALPGLVDRVLGELDLDQARRDRLRWAAS</sequence>
<keyword evidence="1" id="KW-0418">Kinase</keyword>
<name>A0A7W9KT27_9PSEU</name>
<reference evidence="1 2" key="1">
    <citation type="submission" date="2020-08" db="EMBL/GenBank/DDBJ databases">
        <title>Sequencing the genomes of 1000 actinobacteria strains.</title>
        <authorList>
            <person name="Klenk H.-P."/>
        </authorList>
    </citation>
    <scope>NUCLEOTIDE SEQUENCE [LARGE SCALE GENOMIC DNA]</scope>
    <source>
        <strain evidence="1 2">DSM 43851</strain>
    </source>
</reference>
<dbReference type="AlphaFoldDB" id="A0A7W9KT27"/>
<accession>A0A7W9KT27</accession>
<keyword evidence="2" id="KW-1185">Reference proteome</keyword>
<keyword evidence="1" id="KW-0808">Transferase</keyword>
<comment type="caution">
    <text evidence="1">The sequence shown here is derived from an EMBL/GenBank/DDBJ whole genome shotgun (WGS) entry which is preliminary data.</text>
</comment>